<keyword evidence="4 14" id="KW-1134">Transmembrane beta strand</keyword>
<dbReference type="Pfam" id="PF13715">
    <property type="entry name" value="CarbopepD_reg_2"/>
    <property type="match status" value="1"/>
</dbReference>
<evidence type="ECO:0000256" key="2">
    <source>
        <dbReference type="ARBA" id="ARBA00009810"/>
    </source>
</evidence>
<dbReference type="PROSITE" id="PS52016">
    <property type="entry name" value="TONB_DEPENDENT_REC_3"/>
    <property type="match status" value="1"/>
</dbReference>
<evidence type="ECO:0000256" key="5">
    <source>
        <dbReference type="ARBA" id="ARBA00022496"/>
    </source>
</evidence>
<dbReference type="Gene3D" id="2.40.170.20">
    <property type="entry name" value="TonB-dependent receptor, beta-barrel domain"/>
    <property type="match status" value="1"/>
</dbReference>
<evidence type="ECO:0000256" key="11">
    <source>
        <dbReference type="ARBA" id="ARBA00023136"/>
    </source>
</evidence>
<comment type="similarity">
    <text evidence="2 14 15">Belongs to the TonB-dependent receptor family.</text>
</comment>
<keyword evidence="3 14" id="KW-0813">Transport</keyword>
<keyword evidence="13 14" id="KW-0998">Cell outer membrane</keyword>
<comment type="subcellular location">
    <subcellularLocation>
        <location evidence="1 14">Cell outer membrane</location>
        <topology evidence="1 14">Multi-pass membrane protein</topology>
    </subcellularLocation>
</comment>
<keyword evidence="10 15" id="KW-0798">TonB box</keyword>
<dbReference type="InterPro" id="IPR037066">
    <property type="entry name" value="Plug_dom_sf"/>
</dbReference>
<dbReference type="Gene3D" id="2.170.130.10">
    <property type="entry name" value="TonB-dependent receptor, plug domain"/>
    <property type="match status" value="1"/>
</dbReference>
<dbReference type="EMBL" id="JBEXAC010000001">
    <property type="protein sequence ID" value="MET6997793.1"/>
    <property type="molecule type" value="Genomic_DNA"/>
</dbReference>
<evidence type="ECO:0000256" key="3">
    <source>
        <dbReference type="ARBA" id="ARBA00022448"/>
    </source>
</evidence>
<keyword evidence="12 19" id="KW-0675">Receptor</keyword>
<keyword evidence="9" id="KW-0406">Ion transport</keyword>
<organism evidence="19 20">
    <name type="scientific">Chitinophaga defluvii</name>
    <dbReference type="NCBI Taxonomy" id="3163343"/>
    <lineage>
        <taxon>Bacteria</taxon>
        <taxon>Pseudomonadati</taxon>
        <taxon>Bacteroidota</taxon>
        <taxon>Chitinophagia</taxon>
        <taxon>Chitinophagales</taxon>
        <taxon>Chitinophagaceae</taxon>
        <taxon>Chitinophaga</taxon>
    </lineage>
</organism>
<name>A0ABV2T447_9BACT</name>
<evidence type="ECO:0000259" key="18">
    <source>
        <dbReference type="Pfam" id="PF07715"/>
    </source>
</evidence>
<evidence type="ECO:0000313" key="19">
    <source>
        <dbReference type="EMBL" id="MET6997793.1"/>
    </source>
</evidence>
<keyword evidence="20" id="KW-1185">Reference proteome</keyword>
<dbReference type="PANTHER" id="PTHR32552:SF68">
    <property type="entry name" value="FERRICHROME OUTER MEMBRANE TRANSPORTER_PHAGE RECEPTOR"/>
    <property type="match status" value="1"/>
</dbReference>
<dbReference type="Pfam" id="PF00593">
    <property type="entry name" value="TonB_dep_Rec_b-barrel"/>
    <property type="match status" value="1"/>
</dbReference>
<dbReference type="InterPro" id="IPR000531">
    <property type="entry name" value="Beta-barrel_TonB"/>
</dbReference>
<feature type="chain" id="PRO_5045218637" evidence="16">
    <location>
        <begin position="20"/>
        <end position="807"/>
    </location>
</feature>
<keyword evidence="11 14" id="KW-0472">Membrane</keyword>
<accession>A0ABV2T447</accession>
<dbReference type="NCBIfam" id="TIGR01783">
    <property type="entry name" value="TonB-siderophor"/>
    <property type="match status" value="1"/>
</dbReference>
<dbReference type="InterPro" id="IPR036942">
    <property type="entry name" value="Beta-barrel_TonB_sf"/>
</dbReference>
<evidence type="ECO:0000256" key="7">
    <source>
        <dbReference type="ARBA" id="ARBA00022729"/>
    </source>
</evidence>
<evidence type="ECO:0000256" key="4">
    <source>
        <dbReference type="ARBA" id="ARBA00022452"/>
    </source>
</evidence>
<dbReference type="InterPro" id="IPR008969">
    <property type="entry name" value="CarboxyPept-like_regulatory"/>
</dbReference>
<feature type="signal peptide" evidence="16">
    <location>
        <begin position="1"/>
        <end position="19"/>
    </location>
</feature>
<feature type="domain" description="TonB-dependent receptor plug" evidence="18">
    <location>
        <begin position="130"/>
        <end position="223"/>
    </location>
</feature>
<dbReference type="InterPro" id="IPR039426">
    <property type="entry name" value="TonB-dep_rcpt-like"/>
</dbReference>
<dbReference type="Proteomes" id="UP001549749">
    <property type="component" value="Unassembled WGS sequence"/>
</dbReference>
<dbReference type="InterPro" id="IPR012910">
    <property type="entry name" value="Plug_dom"/>
</dbReference>
<gene>
    <name evidence="19" type="ORF">ABR189_10455</name>
</gene>
<sequence>MTRMLLFLLASLCTAAVYAQSGTIYGTVTTSDGHPAINVTISVERTRLGSISDENGVYAIKNIKPGNWTLRITSVGAATQLKAITIASGQTQQLNFVLNESAAQLNEVTVSSRNMNTESRIVAKMPLKNLENPQVYNTVSTEIMKQQGITSYDDIMRNVPGIFQTWQSTGRSGDGASYFALRGFDAQPSLINGLPGLTSGNLDPADVEEVQVMKGPSGTLFGASFYSYGGIINTITKKPYYGFGSEVGYSIGSFGLHRITADVNTLLSKKQKIAMRVNAAYTSEQSFQNAGFRKSFFIAPSFSYEVNDRLSFQVMAEILQEKRAVPPVFFHSNRDTALDFKNIRELNLNVKESFTSNELTIKNPRINFQAQMLYKLSGKWTSQTVFSGGRVKSDGIYTYMWDQDPGDKWFGQDFHIENQTTKTFDIQQNFNGDFKIGTLRNRLLIGLDYFHRNVVDNGSDWATGRNVSPQGEVTNYTDPSTGEVHPIVPLTKDAVYALLAGTSGNNSNVTNGFYSAYVSDVLNITPALIAMVSLRADYFDSKGDKNAADDDGYSQFALSPKFGLVYQILPDKVSVFGSYMNAFLNVSPSAVYDMDGNYQRTQSFKPEHANQVEFGIKTDIFTDKLYATLSVYDIKVGNKVVPDSKNPMNSTQGGKFGSTGFEVDLNAQPTPALHIIAGYSYNHTRVLEGNQNDFYSEPGRAPGGQGPQNLANLWATYKFTNGPLKHFGVGAGGNYASRYKVIDNSKTGIFYLPDYALMNAGVFYNAKHFRVSFNVNNITNEVYYTGYWSVNPQKPRNFVGSVAYKFR</sequence>
<evidence type="ECO:0000313" key="20">
    <source>
        <dbReference type="Proteomes" id="UP001549749"/>
    </source>
</evidence>
<comment type="caution">
    <text evidence="19">The sequence shown here is derived from an EMBL/GenBank/DDBJ whole genome shotgun (WGS) entry which is preliminary data.</text>
</comment>
<evidence type="ECO:0000256" key="14">
    <source>
        <dbReference type="PROSITE-ProRule" id="PRU01360"/>
    </source>
</evidence>
<evidence type="ECO:0000256" key="1">
    <source>
        <dbReference type="ARBA" id="ARBA00004571"/>
    </source>
</evidence>
<dbReference type="InterPro" id="IPR010105">
    <property type="entry name" value="TonB_sidphr_rcpt"/>
</dbReference>
<dbReference type="SUPFAM" id="SSF56935">
    <property type="entry name" value="Porins"/>
    <property type="match status" value="1"/>
</dbReference>
<evidence type="ECO:0000256" key="8">
    <source>
        <dbReference type="ARBA" id="ARBA00023004"/>
    </source>
</evidence>
<dbReference type="Gene3D" id="2.60.40.1120">
    <property type="entry name" value="Carboxypeptidase-like, regulatory domain"/>
    <property type="match status" value="1"/>
</dbReference>
<dbReference type="Pfam" id="PF07715">
    <property type="entry name" value="Plug"/>
    <property type="match status" value="1"/>
</dbReference>
<evidence type="ECO:0000256" key="16">
    <source>
        <dbReference type="SAM" id="SignalP"/>
    </source>
</evidence>
<feature type="domain" description="TonB-dependent receptor-like beta-barrel" evidence="17">
    <location>
        <begin position="360"/>
        <end position="778"/>
    </location>
</feature>
<protein>
    <submittedName>
        <fullName evidence="19">TonB-dependent receptor</fullName>
    </submittedName>
</protein>
<reference evidence="19 20" key="1">
    <citation type="submission" date="2024-06" db="EMBL/GenBank/DDBJ databases">
        <title>Chitinophaga defluvii sp. nov., isolated from municipal sewage.</title>
        <authorList>
            <person name="Zhang L."/>
        </authorList>
    </citation>
    <scope>NUCLEOTIDE SEQUENCE [LARGE SCALE GENOMIC DNA]</scope>
    <source>
        <strain evidence="19 20">H8</strain>
    </source>
</reference>
<keyword evidence="8" id="KW-0408">Iron</keyword>
<keyword evidence="6 14" id="KW-0812">Transmembrane</keyword>
<evidence type="ECO:0000256" key="12">
    <source>
        <dbReference type="ARBA" id="ARBA00023170"/>
    </source>
</evidence>
<proteinExistence type="inferred from homology"/>
<dbReference type="RefSeq" id="WP_354660428.1">
    <property type="nucleotide sequence ID" value="NZ_JBEXAC010000001.1"/>
</dbReference>
<evidence type="ECO:0000256" key="9">
    <source>
        <dbReference type="ARBA" id="ARBA00023065"/>
    </source>
</evidence>
<evidence type="ECO:0000256" key="13">
    <source>
        <dbReference type="ARBA" id="ARBA00023237"/>
    </source>
</evidence>
<dbReference type="SUPFAM" id="SSF49464">
    <property type="entry name" value="Carboxypeptidase regulatory domain-like"/>
    <property type="match status" value="1"/>
</dbReference>
<evidence type="ECO:0000256" key="15">
    <source>
        <dbReference type="RuleBase" id="RU003357"/>
    </source>
</evidence>
<evidence type="ECO:0000256" key="10">
    <source>
        <dbReference type="ARBA" id="ARBA00023077"/>
    </source>
</evidence>
<keyword evidence="7 16" id="KW-0732">Signal</keyword>
<dbReference type="CDD" id="cd01347">
    <property type="entry name" value="ligand_gated_channel"/>
    <property type="match status" value="1"/>
</dbReference>
<evidence type="ECO:0000259" key="17">
    <source>
        <dbReference type="Pfam" id="PF00593"/>
    </source>
</evidence>
<keyword evidence="5" id="KW-0410">Iron transport</keyword>
<dbReference type="PANTHER" id="PTHR32552">
    <property type="entry name" value="FERRICHROME IRON RECEPTOR-RELATED"/>
    <property type="match status" value="1"/>
</dbReference>
<evidence type="ECO:0000256" key="6">
    <source>
        <dbReference type="ARBA" id="ARBA00022692"/>
    </source>
</evidence>